<proteinExistence type="predicted"/>
<gene>
    <name evidence="2" type="ORF">BCR42DRAFT_397344</name>
</gene>
<accession>A0A1X2I1P8</accession>
<protein>
    <submittedName>
        <fullName evidence="2">Uncharacterized protein</fullName>
    </submittedName>
</protein>
<keyword evidence="3" id="KW-1185">Reference proteome</keyword>
<evidence type="ECO:0000256" key="1">
    <source>
        <dbReference type="SAM" id="MobiDB-lite"/>
    </source>
</evidence>
<organism evidence="2 3">
    <name type="scientific">Absidia repens</name>
    <dbReference type="NCBI Taxonomy" id="90262"/>
    <lineage>
        <taxon>Eukaryota</taxon>
        <taxon>Fungi</taxon>
        <taxon>Fungi incertae sedis</taxon>
        <taxon>Mucoromycota</taxon>
        <taxon>Mucoromycotina</taxon>
        <taxon>Mucoromycetes</taxon>
        <taxon>Mucorales</taxon>
        <taxon>Cunninghamellaceae</taxon>
        <taxon>Absidia</taxon>
    </lineage>
</organism>
<dbReference type="AlphaFoldDB" id="A0A1X2I1P8"/>
<reference evidence="2 3" key="1">
    <citation type="submission" date="2016-07" db="EMBL/GenBank/DDBJ databases">
        <title>Pervasive Adenine N6-methylation of Active Genes in Fungi.</title>
        <authorList>
            <consortium name="DOE Joint Genome Institute"/>
            <person name="Mondo S.J."/>
            <person name="Dannebaum R.O."/>
            <person name="Kuo R.C."/>
            <person name="Labutti K."/>
            <person name="Haridas S."/>
            <person name="Kuo A."/>
            <person name="Salamov A."/>
            <person name="Ahrendt S.R."/>
            <person name="Lipzen A."/>
            <person name="Sullivan W."/>
            <person name="Andreopoulos W.B."/>
            <person name="Clum A."/>
            <person name="Lindquist E."/>
            <person name="Daum C."/>
            <person name="Ramamoorthy G.K."/>
            <person name="Gryganskyi A."/>
            <person name="Culley D."/>
            <person name="Magnuson J.K."/>
            <person name="James T.Y."/>
            <person name="O'Malley M.A."/>
            <person name="Stajich J.E."/>
            <person name="Spatafora J.W."/>
            <person name="Visel A."/>
            <person name="Grigoriev I.V."/>
        </authorList>
    </citation>
    <scope>NUCLEOTIDE SEQUENCE [LARGE SCALE GENOMIC DNA]</scope>
    <source>
        <strain evidence="2 3">NRRL 1336</strain>
    </source>
</reference>
<feature type="region of interest" description="Disordered" evidence="1">
    <location>
        <begin position="1"/>
        <end position="21"/>
    </location>
</feature>
<dbReference type="EMBL" id="MCGE01000035">
    <property type="protein sequence ID" value="ORZ07437.1"/>
    <property type="molecule type" value="Genomic_DNA"/>
</dbReference>
<evidence type="ECO:0000313" key="2">
    <source>
        <dbReference type="EMBL" id="ORZ07437.1"/>
    </source>
</evidence>
<sequence>MSYPDITGHVQATGHTGGDTNWQVTDDQCDAAIWGQVAEKLKDRHDTAYYEAGPLHDHLRNSGFNRIARNPPDKHLKQNFFQDKIENSDERWNLLHASDLPRGRGGTSKIVANFVSKIRDRHFKYFCMNLYSIQD</sequence>
<evidence type="ECO:0000313" key="3">
    <source>
        <dbReference type="Proteomes" id="UP000193560"/>
    </source>
</evidence>
<dbReference type="Proteomes" id="UP000193560">
    <property type="component" value="Unassembled WGS sequence"/>
</dbReference>
<comment type="caution">
    <text evidence="2">The sequence shown here is derived from an EMBL/GenBank/DDBJ whole genome shotgun (WGS) entry which is preliminary data.</text>
</comment>
<name>A0A1X2I1P8_9FUNG</name>